<sequence>MKEYENEVQNTVTVKEKENQVCDKWNKKIQDYENYVKEYLKNYKKSLQKNTVSLSKYPYMKIKSEALNKKLNKAMDNGLLTKTQIKKILKIQLKIVNKCCD</sequence>
<dbReference type="AlphaFoldDB" id="A0A1I2FVU8"/>
<evidence type="ECO:0000313" key="2">
    <source>
        <dbReference type="Proteomes" id="UP000198596"/>
    </source>
</evidence>
<protein>
    <submittedName>
        <fullName evidence="1">Uncharacterized protein</fullName>
    </submittedName>
</protein>
<accession>A0A1I2FVU8</accession>
<dbReference type="Proteomes" id="UP000198596">
    <property type="component" value="Unassembled WGS sequence"/>
</dbReference>
<organism evidence="1 2">
    <name type="scientific">Flavobacterium xueshanense</name>
    <dbReference type="NCBI Taxonomy" id="935223"/>
    <lineage>
        <taxon>Bacteria</taxon>
        <taxon>Pseudomonadati</taxon>
        <taxon>Bacteroidota</taxon>
        <taxon>Flavobacteriia</taxon>
        <taxon>Flavobacteriales</taxon>
        <taxon>Flavobacteriaceae</taxon>
        <taxon>Flavobacterium</taxon>
    </lineage>
</organism>
<name>A0A1I2FVU8_9FLAO</name>
<proteinExistence type="predicted"/>
<dbReference type="STRING" id="935223.SAMN04488131_108156"/>
<dbReference type="EMBL" id="FONQ01000008">
    <property type="protein sequence ID" value="SFF09495.1"/>
    <property type="molecule type" value="Genomic_DNA"/>
</dbReference>
<reference evidence="2" key="1">
    <citation type="submission" date="2016-10" db="EMBL/GenBank/DDBJ databases">
        <authorList>
            <person name="Varghese N."/>
            <person name="Submissions S."/>
        </authorList>
    </citation>
    <scope>NUCLEOTIDE SEQUENCE [LARGE SCALE GENOMIC DNA]</scope>
    <source>
        <strain evidence="2">CGMCC 1.9227</strain>
    </source>
</reference>
<keyword evidence="2" id="KW-1185">Reference proteome</keyword>
<evidence type="ECO:0000313" key="1">
    <source>
        <dbReference type="EMBL" id="SFF09495.1"/>
    </source>
</evidence>
<gene>
    <name evidence="1" type="ORF">SAMN04488131_108156</name>
</gene>
<dbReference type="OrthoDB" id="1376017at2"/>
<dbReference type="RefSeq" id="WP_091205408.1">
    <property type="nucleotide sequence ID" value="NZ_FONQ01000008.1"/>
</dbReference>